<protein>
    <submittedName>
        <fullName evidence="1">Uncharacterized protein</fullName>
    </submittedName>
</protein>
<dbReference type="EMBL" id="CAJOAY010028290">
    <property type="protein sequence ID" value="CAF4404720.1"/>
    <property type="molecule type" value="Genomic_DNA"/>
</dbReference>
<dbReference type="InterPro" id="IPR028994">
    <property type="entry name" value="Integrin_alpha_N"/>
</dbReference>
<sequence length="123" mass="14357">NYNQEGYGEFGFQVALSKRPERIIISAPGSFYFRGGIHSLPILEHNWIDTRHPFIAPHYPWREVGWLRYPTNYSANEYDDWCYRGYAVAVGNFNEDDNQEIVVSIPKLHNYRGAVEIMNSNLD</sequence>
<proteinExistence type="predicted"/>
<accession>A0A820PD50</accession>
<name>A0A820PD50_9BILA</name>
<dbReference type="Proteomes" id="UP000663881">
    <property type="component" value="Unassembled WGS sequence"/>
</dbReference>
<dbReference type="AlphaFoldDB" id="A0A820PD50"/>
<organism evidence="1 2">
    <name type="scientific">Adineta steineri</name>
    <dbReference type="NCBI Taxonomy" id="433720"/>
    <lineage>
        <taxon>Eukaryota</taxon>
        <taxon>Metazoa</taxon>
        <taxon>Spiralia</taxon>
        <taxon>Gnathifera</taxon>
        <taxon>Rotifera</taxon>
        <taxon>Eurotatoria</taxon>
        <taxon>Bdelloidea</taxon>
        <taxon>Adinetida</taxon>
        <taxon>Adinetidae</taxon>
        <taxon>Adineta</taxon>
    </lineage>
</organism>
<reference evidence="1" key="1">
    <citation type="submission" date="2021-02" db="EMBL/GenBank/DDBJ databases">
        <authorList>
            <person name="Nowell W R."/>
        </authorList>
    </citation>
    <scope>NUCLEOTIDE SEQUENCE</scope>
</reference>
<gene>
    <name evidence="1" type="ORF">OKA104_LOCUS51598</name>
</gene>
<dbReference type="SUPFAM" id="SSF69318">
    <property type="entry name" value="Integrin alpha N-terminal domain"/>
    <property type="match status" value="1"/>
</dbReference>
<dbReference type="Gene3D" id="2.130.10.130">
    <property type="entry name" value="Integrin alpha, N-terminal"/>
    <property type="match status" value="1"/>
</dbReference>
<evidence type="ECO:0000313" key="1">
    <source>
        <dbReference type="EMBL" id="CAF4404720.1"/>
    </source>
</evidence>
<feature type="non-terminal residue" evidence="1">
    <location>
        <position position="123"/>
    </location>
</feature>
<evidence type="ECO:0000313" key="2">
    <source>
        <dbReference type="Proteomes" id="UP000663881"/>
    </source>
</evidence>
<comment type="caution">
    <text evidence="1">The sequence shown here is derived from an EMBL/GenBank/DDBJ whole genome shotgun (WGS) entry which is preliminary data.</text>
</comment>
<feature type="non-terminal residue" evidence="1">
    <location>
        <position position="1"/>
    </location>
</feature>